<dbReference type="EMBL" id="AP014966">
    <property type="protein sequence ID" value="BAT11116.1"/>
    <property type="molecule type" value="Genomic_DNA"/>
</dbReference>
<protein>
    <submittedName>
        <fullName evidence="2">Os10g0453350 protein</fullName>
    </submittedName>
</protein>
<reference evidence="2 3" key="3">
    <citation type="journal article" date="2013" name="Rice">
        <title>Improvement of the Oryza sativa Nipponbare reference genome using next generation sequence and optical map data.</title>
        <authorList>
            <person name="Kawahara Y."/>
            <person name="de la Bastide M."/>
            <person name="Hamilton J.P."/>
            <person name="Kanamori H."/>
            <person name="McCombie W.R."/>
            <person name="Ouyang S."/>
            <person name="Schwartz D.C."/>
            <person name="Tanaka T."/>
            <person name="Wu J."/>
            <person name="Zhou S."/>
            <person name="Childs K.L."/>
            <person name="Davidson R.M."/>
            <person name="Lin H."/>
            <person name="Quesada-Ocampo L."/>
            <person name="Vaillancourt B."/>
            <person name="Sakai H."/>
            <person name="Lee S.S."/>
            <person name="Kim J."/>
            <person name="Numa H."/>
            <person name="Itoh T."/>
            <person name="Buell C.R."/>
            <person name="Matsumoto T."/>
        </authorList>
    </citation>
    <scope>NUCLEOTIDE SEQUENCE [LARGE SCALE GENOMIC DNA]</scope>
    <source>
        <strain evidence="3">cv. Nipponbare</strain>
    </source>
</reference>
<feature type="compositionally biased region" description="Gly residues" evidence="1">
    <location>
        <begin position="115"/>
        <end position="132"/>
    </location>
</feature>
<proteinExistence type="predicted"/>
<sequence>MRWRRRKWSTVKGEAAVAGSVPHNLVEAGSGGWRCRGGGGSGRQSGERSRWRDPRLTVRWRRRKRPAVGGEATMAGSGGWRCGGGGGGSGQRSGERPRWPDPRLVGQILRPTIGRRGGVSGRRLGGGPQPDL</sequence>
<feature type="compositionally biased region" description="Basic and acidic residues" evidence="1">
    <location>
        <begin position="45"/>
        <end position="56"/>
    </location>
</feature>
<feature type="region of interest" description="Disordered" evidence="1">
    <location>
        <begin position="29"/>
        <end position="132"/>
    </location>
</feature>
<evidence type="ECO:0000313" key="3">
    <source>
        <dbReference type="Proteomes" id="UP000059680"/>
    </source>
</evidence>
<reference evidence="2 3" key="2">
    <citation type="journal article" date="2013" name="Plant Cell Physiol.">
        <title>Rice Annotation Project Database (RAP-DB): an integrative and interactive database for rice genomics.</title>
        <authorList>
            <person name="Sakai H."/>
            <person name="Lee S.S."/>
            <person name="Tanaka T."/>
            <person name="Numa H."/>
            <person name="Kim J."/>
            <person name="Kawahara Y."/>
            <person name="Wakimoto H."/>
            <person name="Yang C.C."/>
            <person name="Iwamoto M."/>
            <person name="Abe T."/>
            <person name="Yamada Y."/>
            <person name="Muto A."/>
            <person name="Inokuchi H."/>
            <person name="Ikemura T."/>
            <person name="Matsumoto T."/>
            <person name="Sasaki T."/>
            <person name="Itoh T."/>
        </authorList>
    </citation>
    <scope>NUCLEOTIDE SEQUENCE [LARGE SCALE GENOMIC DNA]</scope>
    <source>
        <strain evidence="3">cv. Nipponbare</strain>
    </source>
</reference>
<evidence type="ECO:0000313" key="2">
    <source>
        <dbReference type="EMBL" id="BAT11116.1"/>
    </source>
</evidence>
<dbReference type="AlphaFoldDB" id="A0A0P0XVK1"/>
<feature type="compositionally biased region" description="Gly residues" evidence="1">
    <location>
        <begin position="76"/>
        <end position="91"/>
    </location>
</feature>
<gene>
    <name evidence="2" type="ordered locus">Os10g0453350</name>
    <name evidence="2" type="ORF">OSNPB_100453350</name>
</gene>
<evidence type="ECO:0000256" key="1">
    <source>
        <dbReference type="SAM" id="MobiDB-lite"/>
    </source>
</evidence>
<dbReference type="PaxDb" id="39947-A0A0P0XVK1"/>
<organism evidence="2 3">
    <name type="scientific">Oryza sativa subsp. japonica</name>
    <name type="common">Rice</name>
    <dbReference type="NCBI Taxonomy" id="39947"/>
    <lineage>
        <taxon>Eukaryota</taxon>
        <taxon>Viridiplantae</taxon>
        <taxon>Streptophyta</taxon>
        <taxon>Embryophyta</taxon>
        <taxon>Tracheophyta</taxon>
        <taxon>Spermatophyta</taxon>
        <taxon>Magnoliopsida</taxon>
        <taxon>Liliopsida</taxon>
        <taxon>Poales</taxon>
        <taxon>Poaceae</taxon>
        <taxon>BOP clade</taxon>
        <taxon>Oryzoideae</taxon>
        <taxon>Oryzeae</taxon>
        <taxon>Oryzinae</taxon>
        <taxon>Oryza</taxon>
        <taxon>Oryza sativa</taxon>
    </lineage>
</organism>
<reference evidence="3" key="1">
    <citation type="journal article" date="2005" name="Nature">
        <title>The map-based sequence of the rice genome.</title>
        <authorList>
            <consortium name="International rice genome sequencing project (IRGSP)"/>
            <person name="Matsumoto T."/>
            <person name="Wu J."/>
            <person name="Kanamori H."/>
            <person name="Katayose Y."/>
            <person name="Fujisawa M."/>
            <person name="Namiki N."/>
            <person name="Mizuno H."/>
            <person name="Yamamoto K."/>
            <person name="Antonio B.A."/>
            <person name="Baba T."/>
            <person name="Sakata K."/>
            <person name="Nagamura Y."/>
            <person name="Aoki H."/>
            <person name="Arikawa K."/>
            <person name="Arita K."/>
            <person name="Bito T."/>
            <person name="Chiden Y."/>
            <person name="Fujitsuka N."/>
            <person name="Fukunaka R."/>
            <person name="Hamada M."/>
            <person name="Harada C."/>
            <person name="Hayashi A."/>
            <person name="Hijishita S."/>
            <person name="Honda M."/>
            <person name="Hosokawa S."/>
            <person name="Ichikawa Y."/>
            <person name="Idonuma A."/>
            <person name="Iijima M."/>
            <person name="Ikeda M."/>
            <person name="Ikeno M."/>
            <person name="Ito K."/>
            <person name="Ito S."/>
            <person name="Ito T."/>
            <person name="Ito Y."/>
            <person name="Ito Y."/>
            <person name="Iwabuchi A."/>
            <person name="Kamiya K."/>
            <person name="Karasawa W."/>
            <person name="Kurita K."/>
            <person name="Katagiri S."/>
            <person name="Kikuta A."/>
            <person name="Kobayashi H."/>
            <person name="Kobayashi N."/>
            <person name="Machita K."/>
            <person name="Maehara T."/>
            <person name="Masukawa M."/>
            <person name="Mizubayashi T."/>
            <person name="Mukai Y."/>
            <person name="Nagasaki H."/>
            <person name="Nagata Y."/>
            <person name="Naito S."/>
            <person name="Nakashima M."/>
            <person name="Nakama Y."/>
            <person name="Nakamichi Y."/>
            <person name="Nakamura M."/>
            <person name="Meguro A."/>
            <person name="Negishi M."/>
            <person name="Ohta I."/>
            <person name="Ohta T."/>
            <person name="Okamoto M."/>
            <person name="Ono N."/>
            <person name="Saji S."/>
            <person name="Sakaguchi M."/>
            <person name="Sakai K."/>
            <person name="Shibata M."/>
            <person name="Shimokawa T."/>
            <person name="Song J."/>
            <person name="Takazaki Y."/>
            <person name="Terasawa K."/>
            <person name="Tsugane M."/>
            <person name="Tsuji K."/>
            <person name="Ueda S."/>
            <person name="Waki K."/>
            <person name="Yamagata H."/>
            <person name="Yamamoto M."/>
            <person name="Yamamoto S."/>
            <person name="Yamane H."/>
            <person name="Yoshiki S."/>
            <person name="Yoshihara R."/>
            <person name="Yukawa K."/>
            <person name="Zhong H."/>
            <person name="Yano M."/>
            <person name="Yuan Q."/>
            <person name="Ouyang S."/>
            <person name="Liu J."/>
            <person name="Jones K.M."/>
            <person name="Gansberger K."/>
            <person name="Moffat K."/>
            <person name="Hill J."/>
            <person name="Bera J."/>
            <person name="Fadrosh D."/>
            <person name="Jin S."/>
            <person name="Johri S."/>
            <person name="Kim M."/>
            <person name="Overton L."/>
            <person name="Reardon M."/>
            <person name="Tsitrin T."/>
            <person name="Vuong H."/>
            <person name="Weaver B."/>
            <person name="Ciecko A."/>
            <person name="Tallon L."/>
            <person name="Jackson J."/>
            <person name="Pai G."/>
            <person name="Aken S.V."/>
            <person name="Utterback T."/>
            <person name="Reidmuller S."/>
            <person name="Feldblyum T."/>
            <person name="Hsiao J."/>
            <person name="Zismann V."/>
            <person name="Iobst S."/>
            <person name="de Vazeille A.R."/>
            <person name="Buell C.R."/>
            <person name="Ying K."/>
            <person name="Li Y."/>
            <person name="Lu T."/>
            <person name="Huang Y."/>
            <person name="Zhao Q."/>
            <person name="Feng Q."/>
            <person name="Zhang L."/>
            <person name="Zhu J."/>
            <person name="Weng Q."/>
            <person name="Mu J."/>
            <person name="Lu Y."/>
            <person name="Fan D."/>
            <person name="Liu Y."/>
            <person name="Guan J."/>
            <person name="Zhang Y."/>
            <person name="Yu S."/>
            <person name="Liu X."/>
            <person name="Zhang Y."/>
            <person name="Hong G."/>
            <person name="Han B."/>
            <person name="Choisne N."/>
            <person name="Demange N."/>
            <person name="Orjeda G."/>
            <person name="Samain S."/>
            <person name="Cattolico L."/>
            <person name="Pelletier E."/>
            <person name="Couloux A."/>
            <person name="Segurens B."/>
            <person name="Wincker P."/>
            <person name="D'Hont A."/>
            <person name="Scarpelli C."/>
            <person name="Weissenbach J."/>
            <person name="Salanoubat M."/>
            <person name="Quetier F."/>
            <person name="Yu Y."/>
            <person name="Kim H.R."/>
            <person name="Rambo T."/>
            <person name="Currie J."/>
            <person name="Collura K."/>
            <person name="Luo M."/>
            <person name="Yang T."/>
            <person name="Ammiraju J.S.S."/>
            <person name="Engler F."/>
            <person name="Soderlund C."/>
            <person name="Wing R.A."/>
            <person name="Palmer L.E."/>
            <person name="de la Bastide M."/>
            <person name="Spiegel L."/>
            <person name="Nascimento L."/>
            <person name="Zutavern T."/>
            <person name="O'Shaughnessy A."/>
            <person name="Dike S."/>
            <person name="Dedhia N."/>
            <person name="Preston R."/>
            <person name="Balija V."/>
            <person name="McCombie W.R."/>
            <person name="Chow T."/>
            <person name="Chen H."/>
            <person name="Chung M."/>
            <person name="Chen C."/>
            <person name="Shaw J."/>
            <person name="Wu H."/>
            <person name="Hsiao K."/>
            <person name="Chao Y."/>
            <person name="Chu M."/>
            <person name="Cheng C."/>
            <person name="Hour A."/>
            <person name="Lee P."/>
            <person name="Lin S."/>
            <person name="Lin Y."/>
            <person name="Liou J."/>
            <person name="Liu S."/>
            <person name="Hsing Y."/>
            <person name="Raghuvanshi S."/>
            <person name="Mohanty A."/>
            <person name="Bharti A.K."/>
            <person name="Gaur A."/>
            <person name="Gupta V."/>
            <person name="Kumar D."/>
            <person name="Ravi V."/>
            <person name="Vij S."/>
            <person name="Kapur A."/>
            <person name="Khurana P."/>
            <person name="Khurana P."/>
            <person name="Khurana J.P."/>
            <person name="Tyagi A.K."/>
            <person name="Gaikwad K."/>
            <person name="Singh A."/>
            <person name="Dalal V."/>
            <person name="Srivastava S."/>
            <person name="Dixit A."/>
            <person name="Pal A.K."/>
            <person name="Ghazi I.A."/>
            <person name="Yadav M."/>
            <person name="Pandit A."/>
            <person name="Bhargava A."/>
            <person name="Sureshbabu K."/>
            <person name="Batra K."/>
            <person name="Sharma T.R."/>
            <person name="Mohapatra T."/>
            <person name="Singh N.K."/>
            <person name="Messing J."/>
            <person name="Nelson A.B."/>
            <person name="Fuks G."/>
            <person name="Kavchok S."/>
            <person name="Keizer G."/>
            <person name="Linton E."/>
            <person name="Llaca V."/>
            <person name="Song R."/>
            <person name="Tanyolac B."/>
            <person name="Young S."/>
            <person name="Ho-Il K."/>
            <person name="Hahn J.H."/>
            <person name="Sangsakoo G."/>
            <person name="Vanavichit A."/>
            <person name="de Mattos Luiz.A.T."/>
            <person name="Zimmer P.D."/>
            <person name="Malone G."/>
            <person name="Dellagostin O."/>
            <person name="de Oliveira A.C."/>
            <person name="Bevan M."/>
            <person name="Bancroft I."/>
            <person name="Minx P."/>
            <person name="Cordum H."/>
            <person name="Wilson R."/>
            <person name="Cheng Z."/>
            <person name="Jin W."/>
            <person name="Jiang J."/>
            <person name="Leong S.A."/>
            <person name="Iwama H."/>
            <person name="Gojobori T."/>
            <person name="Itoh T."/>
            <person name="Niimura Y."/>
            <person name="Fujii Y."/>
            <person name="Habara T."/>
            <person name="Sakai H."/>
            <person name="Sato Y."/>
            <person name="Wilson G."/>
            <person name="Kumar K."/>
            <person name="McCouch S."/>
            <person name="Juretic N."/>
            <person name="Hoen D."/>
            <person name="Wright S."/>
            <person name="Bruskiewich R."/>
            <person name="Bureau T."/>
            <person name="Miyao A."/>
            <person name="Hirochika H."/>
            <person name="Nishikawa T."/>
            <person name="Kadowaki K."/>
            <person name="Sugiura M."/>
            <person name="Burr B."/>
            <person name="Sasaki T."/>
        </authorList>
    </citation>
    <scope>NUCLEOTIDE SEQUENCE [LARGE SCALE GENOMIC DNA]</scope>
    <source>
        <strain evidence="3">cv. Nipponbare</strain>
    </source>
</reference>
<dbReference type="InParanoid" id="A0A0P0XVK1"/>
<name>A0A0P0XVK1_ORYSJ</name>
<accession>A0A0P0XVK1</accession>
<keyword evidence="3" id="KW-1185">Reference proteome</keyword>
<dbReference type="Proteomes" id="UP000059680">
    <property type="component" value="Chromosome 10"/>
</dbReference>
<feature type="compositionally biased region" description="Gly residues" evidence="1">
    <location>
        <begin position="29"/>
        <end position="43"/>
    </location>
</feature>